<dbReference type="KEGG" id="ccro:CMC5_035840"/>
<name>A0A0K1EFF6_CHOCO</name>
<accession>A0A0K1EFF6</accession>
<sequence>MGRVIAGISISATLLALGCSGGGNGDPLESGCRIDDWQYEIDEYEINHACSHVDEGPFGEVGADKTLANLHMIYTVRLTDSGDDTYRGEVRFRARRTSPHVFYYPEDVYAAYQGEDGSNSCLAASVFPASCPGLGRADVIDLTEQQTVSIQLGPTERQNIRIMVEAK</sequence>
<protein>
    <recommendedName>
        <fullName evidence="3">Lipoprotein</fullName>
    </recommendedName>
</protein>
<evidence type="ECO:0000313" key="1">
    <source>
        <dbReference type="EMBL" id="AKT39437.1"/>
    </source>
</evidence>
<reference evidence="1 2" key="1">
    <citation type="submission" date="2015-07" db="EMBL/GenBank/DDBJ databases">
        <title>Genome analysis of myxobacterium Chondromyces crocatus Cm c5 reveals a high potential for natural compound synthesis and the genetic basis for the loss of fruiting body formation.</title>
        <authorList>
            <person name="Zaburannyi N."/>
            <person name="Bunk B."/>
            <person name="Maier J."/>
            <person name="Overmann J."/>
            <person name="Mueller R."/>
        </authorList>
    </citation>
    <scope>NUCLEOTIDE SEQUENCE [LARGE SCALE GENOMIC DNA]</scope>
    <source>
        <strain evidence="1 2">Cm c5</strain>
    </source>
</reference>
<proteinExistence type="predicted"/>
<evidence type="ECO:0000313" key="2">
    <source>
        <dbReference type="Proteomes" id="UP000067626"/>
    </source>
</evidence>
<evidence type="ECO:0008006" key="3">
    <source>
        <dbReference type="Google" id="ProtNLM"/>
    </source>
</evidence>
<dbReference type="PROSITE" id="PS51257">
    <property type="entry name" value="PROKAR_LIPOPROTEIN"/>
    <property type="match status" value="1"/>
</dbReference>
<keyword evidence="2" id="KW-1185">Reference proteome</keyword>
<dbReference type="OrthoDB" id="5521899at2"/>
<gene>
    <name evidence="1" type="ORF">CMC5_035840</name>
</gene>
<dbReference type="RefSeq" id="WP_050431526.1">
    <property type="nucleotide sequence ID" value="NZ_CP012159.1"/>
</dbReference>
<dbReference type="Proteomes" id="UP000067626">
    <property type="component" value="Chromosome"/>
</dbReference>
<dbReference type="STRING" id="52.CMC5_035840"/>
<dbReference type="EMBL" id="CP012159">
    <property type="protein sequence ID" value="AKT39437.1"/>
    <property type="molecule type" value="Genomic_DNA"/>
</dbReference>
<dbReference type="AlphaFoldDB" id="A0A0K1EFF6"/>
<organism evidence="1 2">
    <name type="scientific">Chondromyces crocatus</name>
    <dbReference type="NCBI Taxonomy" id="52"/>
    <lineage>
        <taxon>Bacteria</taxon>
        <taxon>Pseudomonadati</taxon>
        <taxon>Myxococcota</taxon>
        <taxon>Polyangia</taxon>
        <taxon>Polyangiales</taxon>
        <taxon>Polyangiaceae</taxon>
        <taxon>Chondromyces</taxon>
    </lineage>
</organism>